<evidence type="ECO:0000256" key="5">
    <source>
        <dbReference type="ARBA" id="ARBA00022491"/>
    </source>
</evidence>
<evidence type="ECO:0000256" key="1">
    <source>
        <dbReference type="ARBA" id="ARBA00004123"/>
    </source>
</evidence>
<feature type="coiled-coil region" evidence="9">
    <location>
        <begin position="10"/>
        <end position="58"/>
    </location>
</feature>
<evidence type="ECO:0000256" key="10">
    <source>
        <dbReference type="SAM" id="MobiDB-lite"/>
    </source>
</evidence>
<dbReference type="InterPro" id="IPR007207">
    <property type="entry name" value="Not_N"/>
</dbReference>
<proteinExistence type="inferred from homology"/>
<dbReference type="GO" id="GO:0005737">
    <property type="term" value="C:cytoplasm"/>
    <property type="evidence" value="ECO:0007669"/>
    <property type="project" value="UniProtKB-SubCell"/>
</dbReference>
<accession>A0A7R9QLJ5</accession>
<evidence type="ECO:0000259" key="11">
    <source>
        <dbReference type="Pfam" id="PF04065"/>
    </source>
</evidence>
<sequence>MDCIIDYESYQSLKQSYDQLVDNNQLLESENESLTSSNRLLKRLLETLETIKTSLEQKVLIMTTQLNGIRSDQLVPFERELQCLDEDYCHLKCLLNRVEFDEEVDAEDRPLKTWVAFGGRGIRDPKVSYDISSGRDPQREAVPGCSDPGSIKEHKRIHSTEKQFRCEWEGAANDELNTGSYCKSILAASSSNGGQRVDENWIYSCLSTLYLQLDQFESESFELLLAQKKSKKFEKICELNQDRIDELKGWVEKHRYHIKQLETLMRMLDNETVEVDQIKKIKNDVEYYIESWQETDTENTPNANCGSRLSKCTTRPALRPLQNILMNQTLTPIGRSTEIPKPSTVIRKSVNGSVKQKTPIHERTMRSVGRKSYIPGYLERTVLDNSPNGLPFTPMTIMKKLRNNKTMNNTTAVNNTTVFNDTIESNKLKLKLISHLLYKKFNKNKSHANRKTNTVTTKDG</sequence>
<evidence type="ECO:0000256" key="8">
    <source>
        <dbReference type="ARBA" id="ARBA00023242"/>
    </source>
</evidence>
<dbReference type="OrthoDB" id="293823at2759"/>
<keyword evidence="9" id="KW-0175">Coiled coil</keyword>
<dbReference type="Proteomes" id="UP000728032">
    <property type="component" value="Unassembled WGS sequence"/>
</dbReference>
<protein>
    <recommendedName>
        <fullName evidence="11">CCR4-Not complex component Not N-terminal domain-containing protein</fullName>
    </recommendedName>
</protein>
<evidence type="ECO:0000313" key="12">
    <source>
        <dbReference type="EMBL" id="CAD7650364.1"/>
    </source>
</evidence>
<keyword evidence="5" id="KW-0678">Repressor</keyword>
<dbReference type="Pfam" id="PF04065">
    <property type="entry name" value="Not3"/>
    <property type="match status" value="1"/>
</dbReference>
<feature type="region of interest" description="Disordered" evidence="10">
    <location>
        <begin position="128"/>
        <end position="152"/>
    </location>
</feature>
<evidence type="ECO:0000256" key="9">
    <source>
        <dbReference type="SAM" id="Coils"/>
    </source>
</evidence>
<name>A0A7R9QLJ5_9ACAR</name>
<dbReference type="InterPro" id="IPR040168">
    <property type="entry name" value="Not2/3/5"/>
</dbReference>
<feature type="domain" description="CCR4-Not complex component Not N-terminal" evidence="11">
    <location>
        <begin position="196"/>
        <end position="299"/>
    </location>
</feature>
<keyword evidence="13" id="KW-1185">Reference proteome</keyword>
<evidence type="ECO:0000313" key="13">
    <source>
        <dbReference type="Proteomes" id="UP000728032"/>
    </source>
</evidence>
<dbReference type="PANTHER" id="PTHR23326">
    <property type="entry name" value="CCR4 NOT-RELATED"/>
    <property type="match status" value="1"/>
</dbReference>
<evidence type="ECO:0000256" key="3">
    <source>
        <dbReference type="ARBA" id="ARBA00007682"/>
    </source>
</evidence>
<dbReference type="GO" id="GO:0005634">
    <property type="term" value="C:nucleus"/>
    <property type="evidence" value="ECO:0007669"/>
    <property type="project" value="UniProtKB-SubCell"/>
</dbReference>
<organism evidence="12">
    <name type="scientific">Oppiella nova</name>
    <dbReference type="NCBI Taxonomy" id="334625"/>
    <lineage>
        <taxon>Eukaryota</taxon>
        <taxon>Metazoa</taxon>
        <taxon>Ecdysozoa</taxon>
        <taxon>Arthropoda</taxon>
        <taxon>Chelicerata</taxon>
        <taxon>Arachnida</taxon>
        <taxon>Acari</taxon>
        <taxon>Acariformes</taxon>
        <taxon>Sarcoptiformes</taxon>
        <taxon>Oribatida</taxon>
        <taxon>Brachypylina</taxon>
        <taxon>Oppioidea</taxon>
        <taxon>Oppiidae</taxon>
        <taxon>Oppiella</taxon>
    </lineage>
</organism>
<gene>
    <name evidence="12" type="ORF">ONB1V03_LOCUS7777</name>
</gene>
<comment type="subcellular location">
    <subcellularLocation>
        <location evidence="2">Cytoplasm</location>
    </subcellularLocation>
    <subcellularLocation>
        <location evidence="1">Nucleus</location>
    </subcellularLocation>
</comment>
<evidence type="ECO:0000256" key="7">
    <source>
        <dbReference type="ARBA" id="ARBA00023163"/>
    </source>
</evidence>
<dbReference type="GO" id="GO:0006355">
    <property type="term" value="P:regulation of DNA-templated transcription"/>
    <property type="evidence" value="ECO:0007669"/>
    <property type="project" value="InterPro"/>
</dbReference>
<dbReference type="GO" id="GO:0030015">
    <property type="term" value="C:CCR4-NOT core complex"/>
    <property type="evidence" value="ECO:0007669"/>
    <property type="project" value="InterPro"/>
</dbReference>
<dbReference type="AlphaFoldDB" id="A0A7R9QLJ5"/>
<keyword evidence="6" id="KW-0805">Transcription regulation</keyword>
<dbReference type="EMBL" id="OC918919">
    <property type="protein sequence ID" value="CAD7650364.1"/>
    <property type="molecule type" value="Genomic_DNA"/>
</dbReference>
<keyword evidence="7" id="KW-0804">Transcription</keyword>
<evidence type="ECO:0000256" key="2">
    <source>
        <dbReference type="ARBA" id="ARBA00004496"/>
    </source>
</evidence>
<dbReference type="EMBL" id="CAJPVJ010004094">
    <property type="protein sequence ID" value="CAG2168287.1"/>
    <property type="molecule type" value="Genomic_DNA"/>
</dbReference>
<evidence type="ECO:0000256" key="4">
    <source>
        <dbReference type="ARBA" id="ARBA00022490"/>
    </source>
</evidence>
<reference evidence="12" key="1">
    <citation type="submission" date="2020-11" db="EMBL/GenBank/DDBJ databases">
        <authorList>
            <person name="Tran Van P."/>
        </authorList>
    </citation>
    <scope>NUCLEOTIDE SEQUENCE</scope>
</reference>
<evidence type="ECO:0000256" key="6">
    <source>
        <dbReference type="ARBA" id="ARBA00023015"/>
    </source>
</evidence>
<keyword evidence="8" id="KW-0539">Nucleus</keyword>
<keyword evidence="4" id="KW-0963">Cytoplasm</keyword>
<comment type="similarity">
    <text evidence="3">Belongs to the CNOT2/3/5 family.</text>
</comment>